<dbReference type="InterPro" id="IPR011605">
    <property type="entry name" value="NusB_fam"/>
</dbReference>
<dbReference type="PANTHER" id="PTHR11078:SF3">
    <property type="entry name" value="ANTITERMINATION NUSB DOMAIN-CONTAINING PROTEIN"/>
    <property type="match status" value="1"/>
</dbReference>
<keyword evidence="5" id="KW-0804">Transcription</keyword>
<dbReference type="GO" id="GO:0003723">
    <property type="term" value="F:RNA binding"/>
    <property type="evidence" value="ECO:0007669"/>
    <property type="project" value="UniProtKB-KW"/>
</dbReference>
<dbReference type="GO" id="GO:0005829">
    <property type="term" value="C:cytosol"/>
    <property type="evidence" value="ECO:0007669"/>
    <property type="project" value="TreeGrafter"/>
</dbReference>
<keyword evidence="4" id="KW-0805">Transcription regulation</keyword>
<dbReference type="Gene3D" id="1.10.940.10">
    <property type="entry name" value="NusB-like"/>
    <property type="match status" value="1"/>
</dbReference>
<keyword evidence="3" id="KW-0694">RNA-binding</keyword>
<dbReference type="GO" id="GO:0031564">
    <property type="term" value="P:transcription antitermination"/>
    <property type="evidence" value="ECO:0007669"/>
    <property type="project" value="UniProtKB-KW"/>
</dbReference>
<evidence type="ECO:0000256" key="1">
    <source>
        <dbReference type="ARBA" id="ARBA00005952"/>
    </source>
</evidence>
<proteinExistence type="inferred from homology"/>
<accession>A0A6J7N510</accession>
<feature type="domain" description="NusB/RsmB/TIM44" evidence="6">
    <location>
        <begin position="6"/>
        <end position="132"/>
    </location>
</feature>
<evidence type="ECO:0000313" key="7">
    <source>
        <dbReference type="EMBL" id="CAB4988227.1"/>
    </source>
</evidence>
<dbReference type="PANTHER" id="PTHR11078">
    <property type="entry name" value="N UTILIZATION SUBSTANCE PROTEIN B-RELATED"/>
    <property type="match status" value="1"/>
</dbReference>
<dbReference type="InterPro" id="IPR006027">
    <property type="entry name" value="NusB_RsmB_TIM44"/>
</dbReference>
<organism evidence="7">
    <name type="scientific">freshwater metagenome</name>
    <dbReference type="NCBI Taxonomy" id="449393"/>
    <lineage>
        <taxon>unclassified sequences</taxon>
        <taxon>metagenomes</taxon>
        <taxon>ecological metagenomes</taxon>
    </lineage>
</organism>
<evidence type="ECO:0000256" key="3">
    <source>
        <dbReference type="ARBA" id="ARBA00022884"/>
    </source>
</evidence>
<comment type="similarity">
    <text evidence="1">Belongs to the NusB family.</text>
</comment>
<sequence>MSARSKARKRALDVLYEADIRGTSAPDVLASQAERRLDSGDPALNAYVSELVGGVESNRERIDELLSTYSMGWSLERMPAVDRSILRLAVYEVLWRDDIPDAVAISEAVGLAQDLSTEESAAFVNGLLGRLSDIKGRLGIEPEVILEPAAKQDELMAGESPSP</sequence>
<name>A0A6J7N510_9ZZZZ</name>
<keyword evidence="2" id="KW-0889">Transcription antitermination</keyword>
<dbReference type="Pfam" id="PF01029">
    <property type="entry name" value="NusB"/>
    <property type="match status" value="1"/>
</dbReference>
<dbReference type="HAMAP" id="MF_00073">
    <property type="entry name" value="NusB"/>
    <property type="match status" value="1"/>
</dbReference>
<dbReference type="EMBL" id="CAFBOM010000131">
    <property type="protein sequence ID" value="CAB4988227.1"/>
    <property type="molecule type" value="Genomic_DNA"/>
</dbReference>
<dbReference type="AlphaFoldDB" id="A0A6J7N510"/>
<evidence type="ECO:0000259" key="6">
    <source>
        <dbReference type="Pfam" id="PF01029"/>
    </source>
</evidence>
<protein>
    <submittedName>
        <fullName evidence="7">Unannotated protein</fullName>
    </submittedName>
</protein>
<dbReference type="InterPro" id="IPR035926">
    <property type="entry name" value="NusB-like_sf"/>
</dbReference>
<gene>
    <name evidence="7" type="ORF">UFOPK3957_00863</name>
</gene>
<reference evidence="7" key="1">
    <citation type="submission" date="2020-05" db="EMBL/GenBank/DDBJ databases">
        <authorList>
            <person name="Chiriac C."/>
            <person name="Salcher M."/>
            <person name="Ghai R."/>
            <person name="Kavagutti S V."/>
        </authorList>
    </citation>
    <scope>NUCLEOTIDE SEQUENCE</scope>
</reference>
<dbReference type="SUPFAM" id="SSF48013">
    <property type="entry name" value="NusB-like"/>
    <property type="match status" value="1"/>
</dbReference>
<dbReference type="NCBIfam" id="TIGR01951">
    <property type="entry name" value="nusB"/>
    <property type="match status" value="1"/>
</dbReference>
<evidence type="ECO:0000256" key="2">
    <source>
        <dbReference type="ARBA" id="ARBA00022814"/>
    </source>
</evidence>
<evidence type="ECO:0000256" key="5">
    <source>
        <dbReference type="ARBA" id="ARBA00023163"/>
    </source>
</evidence>
<evidence type="ECO:0000256" key="4">
    <source>
        <dbReference type="ARBA" id="ARBA00023015"/>
    </source>
</evidence>
<dbReference type="GO" id="GO:0006353">
    <property type="term" value="P:DNA-templated transcription termination"/>
    <property type="evidence" value="ECO:0007669"/>
    <property type="project" value="InterPro"/>
</dbReference>